<organism evidence="1 2">
    <name type="scientific">Amycolatopsis echigonensis</name>
    <dbReference type="NCBI Taxonomy" id="2576905"/>
    <lineage>
        <taxon>Bacteria</taxon>
        <taxon>Bacillati</taxon>
        <taxon>Actinomycetota</taxon>
        <taxon>Actinomycetes</taxon>
        <taxon>Pseudonocardiales</taxon>
        <taxon>Pseudonocardiaceae</taxon>
        <taxon>Amycolatopsis</taxon>
    </lineage>
</organism>
<sequence length="86" mass="9629">MAGETVRAVLGNLAAGSELAFTRVSSRGISETSPSPFRLAESSPSFSRIRTSLRPRQRLKTHGCGAPLFDRVHFRMRHHCRYTKND</sequence>
<name>A0A2N3WUB1_9PSEU</name>
<proteinExistence type="predicted"/>
<dbReference type="AlphaFoldDB" id="A0A2N3WUB1"/>
<evidence type="ECO:0000313" key="1">
    <source>
        <dbReference type="EMBL" id="PKV97434.1"/>
    </source>
</evidence>
<evidence type="ECO:0000313" key="2">
    <source>
        <dbReference type="Proteomes" id="UP000233750"/>
    </source>
</evidence>
<dbReference type="EMBL" id="PJMY01000003">
    <property type="protein sequence ID" value="PKV97434.1"/>
    <property type="molecule type" value="Genomic_DNA"/>
</dbReference>
<keyword evidence="2" id="KW-1185">Reference proteome</keyword>
<dbReference type="Proteomes" id="UP000233750">
    <property type="component" value="Unassembled WGS sequence"/>
</dbReference>
<protein>
    <submittedName>
        <fullName evidence="1">Uncharacterized protein</fullName>
    </submittedName>
</protein>
<accession>A0A2N3WUB1</accession>
<gene>
    <name evidence="1" type="ORF">ATK30_8415</name>
</gene>
<reference evidence="1 2" key="1">
    <citation type="submission" date="2017-12" db="EMBL/GenBank/DDBJ databases">
        <title>Sequencing the genomes of 1000 Actinobacteria strains.</title>
        <authorList>
            <person name="Klenk H.-P."/>
        </authorList>
    </citation>
    <scope>NUCLEOTIDE SEQUENCE [LARGE SCALE GENOMIC DNA]</scope>
    <source>
        <strain evidence="1 2">DSM 45165</strain>
    </source>
</reference>
<comment type="caution">
    <text evidence="1">The sequence shown here is derived from an EMBL/GenBank/DDBJ whole genome shotgun (WGS) entry which is preliminary data.</text>
</comment>